<accession>D0UWL3</accession>
<proteinExistence type="predicted"/>
<dbReference type="KEGG" id="vg:80142724"/>
<organism evidence="1 2">
    <name type="scientific">Streptomyces phage ZL12</name>
    <dbReference type="NCBI Taxonomy" id="2570911"/>
    <lineage>
        <taxon>Viruses</taxon>
        <taxon>Duplodnaviria</taxon>
        <taxon>Heunggongvirae</taxon>
        <taxon>Uroviricota</taxon>
        <taxon>Caudoviricetes</taxon>
        <taxon>Fuzanglongvirus</taxon>
        <taxon>Fuzanglongvirus ZL12</taxon>
    </lineage>
</organism>
<keyword evidence="2" id="KW-1185">Reference proteome</keyword>
<reference evidence="1 2" key="1">
    <citation type="journal article" date="2010" name="J. Bacteriol.">
        <title>Characterization of the replication, transfer, and plasmid/lytic phage cycle of the Streptomyces plasmid-phage pZL12.</title>
        <authorList>
            <person name="Zhong L."/>
            <person name="Cheng Q."/>
            <person name="Tian X."/>
            <person name="Zhao L."/>
            <person name="Qin Z."/>
        </authorList>
    </citation>
    <scope>NUCLEOTIDE SEQUENCE [LARGE SCALE GENOMIC DNA]</scope>
</reference>
<gene>
    <name evidence="1" type="ORF">pZL12.108c</name>
</gene>
<evidence type="ECO:0000313" key="2">
    <source>
        <dbReference type="Proteomes" id="UP000298310"/>
    </source>
</evidence>
<protein>
    <submittedName>
        <fullName evidence="1">Uncharacterized protein</fullName>
    </submittedName>
</protein>
<dbReference type="EMBL" id="GQ919031">
    <property type="protein sequence ID" value="ACX71185.1"/>
    <property type="molecule type" value="Genomic_DNA"/>
</dbReference>
<sequence>MSKQPAPEADEPHVCKPGATVYYCPTANDTESDCHGGFDVCCARLDLHQELINCSAFHCGQVHPSHSWEPQPGMKPVRCEGFGVHRDEPLGVLPITVDSTKVMQITATNVTSAASITIPGSAGPLVTIRPDGRLEFGPGYEPDEAARLFWDAVRRWAPSPMEKQFGRPLTERINAELARGEAALAAVQRITALHVPVQHMGQVWCGECSVRRSTGPKSEEWVAFIPHPCPTIDALGTAETQTAETKEQI</sequence>
<evidence type="ECO:0000313" key="1">
    <source>
        <dbReference type="EMBL" id="ACX71185.1"/>
    </source>
</evidence>
<dbReference type="Proteomes" id="UP000298310">
    <property type="component" value="Segment"/>
</dbReference>
<name>D0UWL3_9CAUD</name>